<dbReference type="EMBL" id="CP009248">
    <property type="protein sequence ID" value="APT89932.1"/>
    <property type="molecule type" value="Genomic_DNA"/>
</dbReference>
<keyword evidence="5 7" id="KW-0472">Membrane</keyword>
<dbReference type="NCBIfam" id="TIGR03144">
    <property type="entry name" value="cytochr_II_ccsB"/>
    <property type="match status" value="1"/>
</dbReference>
<evidence type="ECO:0000256" key="2">
    <source>
        <dbReference type="ARBA" id="ARBA00022692"/>
    </source>
</evidence>
<feature type="transmembrane region" description="Helical" evidence="7">
    <location>
        <begin position="251"/>
        <end position="269"/>
    </location>
</feature>
<dbReference type="InterPro" id="IPR017562">
    <property type="entry name" value="Cyt_c_biogenesis_CcsA"/>
</dbReference>
<dbReference type="OrthoDB" id="9814290at2"/>
<sequence>MPVNHTLADASDLAFKTSFVVYAVALVLFIAFYTRQKAVLEARAELAEAGARPDALVRVGGAAEPPARPAGPVEGRGTGPDAAGVDRRAATADRLGGIAEMAMYLGVAVHLASVVLRGLSAHRFPWGNLYEYIAIFTLIAMVVAAGVLRRPELRVFWPFLITPVLGLMFYGGTKLYAASQPVQPALQSFWFPIHVSTVVAGASIFLISGVASVLYLVRMRQPRGRETGRLGALARPLPSARALDTIAYRTAIWAFPIFGLGVIFGAIWAEAAWGRFWGWDPKETVSFVTWILYAGYLHARATSGWRNHMAAWVNVVAFATMVFNLFFVNMVVSGLHSYAGLN</sequence>
<evidence type="ECO:0000256" key="4">
    <source>
        <dbReference type="ARBA" id="ARBA00022989"/>
    </source>
</evidence>
<evidence type="ECO:0000256" key="5">
    <source>
        <dbReference type="ARBA" id="ARBA00023136"/>
    </source>
</evidence>
<dbReference type="Pfam" id="PF01578">
    <property type="entry name" value="Cytochrom_C_asm"/>
    <property type="match status" value="1"/>
</dbReference>
<dbReference type="RefSeq" id="WP_075693597.1">
    <property type="nucleotide sequence ID" value="NZ_CP009248.1"/>
</dbReference>
<evidence type="ECO:0000313" key="9">
    <source>
        <dbReference type="EMBL" id="APT89932.1"/>
    </source>
</evidence>
<dbReference type="GO" id="GO:0020037">
    <property type="term" value="F:heme binding"/>
    <property type="evidence" value="ECO:0007669"/>
    <property type="project" value="InterPro"/>
</dbReference>
<evidence type="ECO:0000256" key="6">
    <source>
        <dbReference type="SAM" id="MobiDB-lite"/>
    </source>
</evidence>
<dbReference type="GO" id="GO:0005886">
    <property type="term" value="C:plasma membrane"/>
    <property type="evidence" value="ECO:0007669"/>
    <property type="project" value="TreeGrafter"/>
</dbReference>
<keyword evidence="10" id="KW-1185">Reference proteome</keyword>
<dbReference type="KEGG" id="csph:CSPHI_01220"/>
<accession>A0A1L7CVQ5</accession>
<evidence type="ECO:0000256" key="3">
    <source>
        <dbReference type="ARBA" id="ARBA00022748"/>
    </source>
</evidence>
<keyword evidence="4 7" id="KW-1133">Transmembrane helix</keyword>
<evidence type="ECO:0000313" key="10">
    <source>
        <dbReference type="Proteomes" id="UP000185469"/>
    </source>
</evidence>
<feature type="transmembrane region" description="Helical" evidence="7">
    <location>
        <begin position="13"/>
        <end position="33"/>
    </location>
</feature>
<dbReference type="STRING" id="1437874.CSPHI_01220"/>
<name>A0A1L7CVQ5_9CORY</name>
<feature type="transmembrane region" description="Helical" evidence="7">
    <location>
        <begin position="155"/>
        <end position="173"/>
    </location>
</feature>
<feature type="transmembrane region" description="Helical" evidence="7">
    <location>
        <begin position="311"/>
        <end position="332"/>
    </location>
</feature>
<feature type="domain" description="Cytochrome c assembly protein" evidence="8">
    <location>
        <begin position="126"/>
        <end position="336"/>
    </location>
</feature>
<keyword evidence="2 7" id="KW-0812">Transmembrane</keyword>
<evidence type="ECO:0000259" key="8">
    <source>
        <dbReference type="Pfam" id="PF01578"/>
    </source>
</evidence>
<feature type="transmembrane region" description="Helical" evidence="7">
    <location>
        <begin position="129"/>
        <end position="148"/>
    </location>
</feature>
<dbReference type="PANTHER" id="PTHR30071">
    <property type="entry name" value="HEME EXPORTER PROTEIN C"/>
    <property type="match status" value="1"/>
</dbReference>
<protein>
    <submittedName>
        <fullName evidence="9">Cytochrome C biogenesis protein</fullName>
    </submittedName>
</protein>
<dbReference type="InterPro" id="IPR002541">
    <property type="entry name" value="Cyt_c_assembly"/>
</dbReference>
<dbReference type="GO" id="GO:0017004">
    <property type="term" value="P:cytochrome complex assembly"/>
    <property type="evidence" value="ECO:0007669"/>
    <property type="project" value="UniProtKB-KW"/>
</dbReference>
<feature type="region of interest" description="Disordered" evidence="6">
    <location>
        <begin position="63"/>
        <end position="84"/>
    </location>
</feature>
<feature type="transmembrane region" description="Helical" evidence="7">
    <location>
        <begin position="281"/>
        <end position="299"/>
    </location>
</feature>
<reference evidence="9 10" key="1">
    <citation type="submission" date="2014-08" db="EMBL/GenBank/DDBJ databases">
        <title>Complete genome sequence of Corynebacterium sphenisci CECT 5990(T) (=DSM 44792(T)), isolated from healthy wild penguins.</title>
        <authorList>
            <person name="Ruckert C."/>
            <person name="Albersmeier A."/>
            <person name="Winkler A."/>
            <person name="Kalinowski J."/>
        </authorList>
    </citation>
    <scope>NUCLEOTIDE SEQUENCE [LARGE SCALE GENOMIC DNA]</scope>
    <source>
        <strain evidence="9 10">DSM 44792</strain>
    </source>
</reference>
<feature type="transmembrane region" description="Helical" evidence="7">
    <location>
        <begin position="97"/>
        <end position="117"/>
    </location>
</feature>
<dbReference type="InterPro" id="IPR045062">
    <property type="entry name" value="Cyt_c_biogenesis_CcsA/CcmC"/>
</dbReference>
<evidence type="ECO:0000256" key="7">
    <source>
        <dbReference type="SAM" id="Phobius"/>
    </source>
</evidence>
<evidence type="ECO:0000256" key="1">
    <source>
        <dbReference type="ARBA" id="ARBA00004141"/>
    </source>
</evidence>
<dbReference type="AlphaFoldDB" id="A0A1L7CVQ5"/>
<dbReference type="Proteomes" id="UP000185469">
    <property type="component" value="Chromosome"/>
</dbReference>
<dbReference type="PANTHER" id="PTHR30071:SF1">
    <property type="entry name" value="CYTOCHROME B_B6 PROTEIN-RELATED"/>
    <property type="match status" value="1"/>
</dbReference>
<comment type="subcellular location">
    <subcellularLocation>
        <location evidence="1">Membrane</location>
        <topology evidence="1">Multi-pass membrane protein</topology>
    </subcellularLocation>
</comment>
<feature type="compositionally biased region" description="Low complexity" evidence="6">
    <location>
        <begin position="63"/>
        <end position="75"/>
    </location>
</feature>
<gene>
    <name evidence="9" type="ORF">CSPHI_01220</name>
</gene>
<organism evidence="9 10">
    <name type="scientific">Corynebacterium sphenisci DSM 44792</name>
    <dbReference type="NCBI Taxonomy" id="1437874"/>
    <lineage>
        <taxon>Bacteria</taxon>
        <taxon>Bacillati</taxon>
        <taxon>Actinomycetota</taxon>
        <taxon>Actinomycetes</taxon>
        <taxon>Mycobacteriales</taxon>
        <taxon>Corynebacteriaceae</taxon>
        <taxon>Corynebacterium</taxon>
    </lineage>
</organism>
<keyword evidence="3" id="KW-0201">Cytochrome c-type biogenesis</keyword>
<proteinExistence type="predicted"/>
<feature type="transmembrane region" description="Helical" evidence="7">
    <location>
        <begin position="193"/>
        <end position="217"/>
    </location>
</feature>